<name>A0A848AR17_9BACT</name>
<evidence type="ECO:0008006" key="3">
    <source>
        <dbReference type="Google" id="ProtNLM"/>
    </source>
</evidence>
<comment type="caution">
    <text evidence="1">The sequence shown here is derived from an EMBL/GenBank/DDBJ whole genome shotgun (WGS) entry which is preliminary data.</text>
</comment>
<accession>A0A848AR17</accession>
<dbReference type="RefSeq" id="WP_168962069.1">
    <property type="nucleotide sequence ID" value="NZ_JABAEW010000009.1"/>
</dbReference>
<reference evidence="1 2" key="1">
    <citation type="submission" date="2020-04" db="EMBL/GenBank/DDBJ databases">
        <authorList>
            <person name="Hitch T.C.A."/>
            <person name="Wylensek D."/>
            <person name="Clavel T."/>
        </authorList>
    </citation>
    <scope>NUCLEOTIDE SEQUENCE [LARGE SCALE GENOMIC DNA]</scope>
    <source>
        <strain evidence="1 2">COR2-253-APC-1A</strain>
    </source>
</reference>
<evidence type="ECO:0000313" key="2">
    <source>
        <dbReference type="Proteomes" id="UP000576225"/>
    </source>
</evidence>
<dbReference type="Proteomes" id="UP000576225">
    <property type="component" value="Unassembled WGS sequence"/>
</dbReference>
<gene>
    <name evidence="1" type="ORF">HF882_06715</name>
</gene>
<sequence length="169" mass="19235">MNEKELNSVEAADEIKAVMEDENFIPSLEDIECYGKHQIKPSEILPCPFCGSEYLQFGDWGTHGAYDKVACGNGCTDWIPVERWNSRPAEETLQKRIAELEQENREQLIDYENRLCEARKYQQDAVRRCEELESAIRRCCQNCWAAPAPDAAQCRLCGLKKALKGAGDE</sequence>
<dbReference type="AlphaFoldDB" id="A0A848AR17"/>
<dbReference type="EMBL" id="JABAEW010000009">
    <property type="protein sequence ID" value="NMD86274.1"/>
    <property type="molecule type" value="Genomic_DNA"/>
</dbReference>
<protein>
    <recommendedName>
        <fullName evidence="3">Restriction alleviation protein Lar</fullName>
    </recommendedName>
</protein>
<evidence type="ECO:0000313" key="1">
    <source>
        <dbReference type="EMBL" id="NMD86274.1"/>
    </source>
</evidence>
<proteinExistence type="predicted"/>
<organism evidence="1 2">
    <name type="scientific">Victivallis vadensis</name>
    <dbReference type="NCBI Taxonomy" id="172901"/>
    <lineage>
        <taxon>Bacteria</taxon>
        <taxon>Pseudomonadati</taxon>
        <taxon>Lentisphaerota</taxon>
        <taxon>Lentisphaeria</taxon>
        <taxon>Victivallales</taxon>
        <taxon>Victivallaceae</taxon>
        <taxon>Victivallis</taxon>
    </lineage>
</organism>